<dbReference type="InterPro" id="IPR050275">
    <property type="entry name" value="PGM_Phosphatase"/>
</dbReference>
<sequence>MTQQYGAFLDTPALAPGVTRFWMIRHALVEENARARLYGSTDVPLCPESLVSQAPMYRSLAARLPRDAVWITTPLSRTRITAEHILKAGYPHTEFGVEPDLIEQSMGEYHGLEHHHLPERLGMTPHPFWPMAAEEVPPGGESMDQMKRRVGDAMERLADRHNRRDIVSVSHGGTIRMACAHALDISASTALRLSVQNLSLTILERHPASWRVVTINELPGA</sequence>
<organism evidence="1 2">
    <name type="scientific">Endosaccharibacter trunci</name>
    <dbReference type="NCBI Taxonomy" id="2812733"/>
    <lineage>
        <taxon>Bacteria</taxon>
        <taxon>Pseudomonadati</taxon>
        <taxon>Pseudomonadota</taxon>
        <taxon>Alphaproteobacteria</taxon>
        <taxon>Acetobacterales</taxon>
        <taxon>Acetobacteraceae</taxon>
        <taxon>Endosaccharibacter</taxon>
    </lineage>
</organism>
<dbReference type="InterPro" id="IPR013078">
    <property type="entry name" value="His_Pase_superF_clade-1"/>
</dbReference>
<evidence type="ECO:0000313" key="2">
    <source>
        <dbReference type="Proteomes" id="UP001524587"/>
    </source>
</evidence>
<comment type="caution">
    <text evidence="1">The sequence shown here is derived from an EMBL/GenBank/DDBJ whole genome shotgun (WGS) entry which is preliminary data.</text>
</comment>
<dbReference type="CDD" id="cd07067">
    <property type="entry name" value="HP_PGM_like"/>
    <property type="match status" value="1"/>
</dbReference>
<proteinExistence type="predicted"/>
<dbReference type="PANTHER" id="PTHR48100:SF1">
    <property type="entry name" value="HISTIDINE PHOSPHATASE FAMILY PROTEIN-RELATED"/>
    <property type="match status" value="1"/>
</dbReference>
<dbReference type="Pfam" id="PF00300">
    <property type="entry name" value="His_Phos_1"/>
    <property type="match status" value="1"/>
</dbReference>
<evidence type="ECO:0000313" key="1">
    <source>
        <dbReference type="EMBL" id="MCQ8278475.1"/>
    </source>
</evidence>
<dbReference type="SUPFAM" id="SSF53254">
    <property type="entry name" value="Phosphoglycerate mutase-like"/>
    <property type="match status" value="1"/>
</dbReference>
<reference evidence="1 2" key="1">
    <citation type="submission" date="2022-06" db="EMBL/GenBank/DDBJ databases">
        <title>Endosaccharibacter gen. nov., sp. nov., endophytic bacteria isolated from sugarcane.</title>
        <authorList>
            <person name="Pitiwittayakul N."/>
            <person name="Yukphan P."/>
            <person name="Charoenyingcharoen P."/>
            <person name="Tanasupawat S."/>
        </authorList>
    </citation>
    <scope>NUCLEOTIDE SEQUENCE [LARGE SCALE GENOMIC DNA]</scope>
    <source>
        <strain evidence="1 2">KSS8</strain>
    </source>
</reference>
<dbReference type="SMART" id="SM00855">
    <property type="entry name" value="PGAM"/>
    <property type="match status" value="1"/>
</dbReference>
<accession>A0ABT1W7W2</accession>
<name>A0ABT1W7W2_9PROT</name>
<keyword evidence="2" id="KW-1185">Reference proteome</keyword>
<dbReference type="Proteomes" id="UP001524587">
    <property type="component" value="Unassembled WGS sequence"/>
</dbReference>
<dbReference type="RefSeq" id="WP_422863956.1">
    <property type="nucleotide sequence ID" value="NZ_JAMSKV010000006.1"/>
</dbReference>
<dbReference type="InterPro" id="IPR029033">
    <property type="entry name" value="His_PPase_superfam"/>
</dbReference>
<dbReference type="EMBL" id="JAMSKV010000006">
    <property type="protein sequence ID" value="MCQ8278475.1"/>
    <property type="molecule type" value="Genomic_DNA"/>
</dbReference>
<dbReference type="Gene3D" id="3.40.50.1240">
    <property type="entry name" value="Phosphoglycerate mutase-like"/>
    <property type="match status" value="1"/>
</dbReference>
<dbReference type="PANTHER" id="PTHR48100">
    <property type="entry name" value="BROAD-SPECIFICITY PHOSPHATASE YOR283W-RELATED"/>
    <property type="match status" value="1"/>
</dbReference>
<gene>
    <name evidence="1" type="ORF">NFI95_08415</name>
</gene>
<protein>
    <submittedName>
        <fullName evidence="1">Histidine phosphatase family protein</fullName>
    </submittedName>
</protein>